<dbReference type="SUPFAM" id="SSF109854">
    <property type="entry name" value="DinB/YfiT-like putative metalloenzymes"/>
    <property type="match status" value="1"/>
</dbReference>
<evidence type="ECO:0000259" key="2">
    <source>
        <dbReference type="Pfam" id="PF11716"/>
    </source>
</evidence>
<dbReference type="NCBIfam" id="TIGR03086">
    <property type="entry name" value="TIGR03086 family metal-binding protein"/>
    <property type="match status" value="1"/>
</dbReference>
<name>A0A917WBW9_9ACTN</name>
<dbReference type="Pfam" id="PF11716">
    <property type="entry name" value="MDMPI_N"/>
    <property type="match status" value="1"/>
</dbReference>
<proteinExistence type="predicted"/>
<dbReference type="InterPro" id="IPR024344">
    <property type="entry name" value="MDMPI_metal-binding"/>
</dbReference>
<evidence type="ECO:0000256" key="1">
    <source>
        <dbReference type="SAM" id="MobiDB-lite"/>
    </source>
</evidence>
<keyword evidence="4" id="KW-1185">Reference proteome</keyword>
<dbReference type="InterPro" id="IPR017517">
    <property type="entry name" value="Maleyloyr_isom"/>
</dbReference>
<reference evidence="3" key="2">
    <citation type="submission" date="2020-09" db="EMBL/GenBank/DDBJ databases">
        <authorList>
            <person name="Sun Q."/>
            <person name="Zhou Y."/>
        </authorList>
    </citation>
    <scope>NUCLEOTIDE SEQUENCE</scope>
    <source>
        <strain evidence="3">CGMCC 4.7308</strain>
    </source>
</reference>
<dbReference type="NCBIfam" id="TIGR03083">
    <property type="entry name" value="maleylpyruvate isomerase family mycothiol-dependent enzyme"/>
    <property type="match status" value="1"/>
</dbReference>
<dbReference type="RefSeq" id="WP_188940462.1">
    <property type="nucleotide sequence ID" value="NZ_BMNA01000002.1"/>
</dbReference>
<accession>A0A917WBW9</accession>
<reference evidence="3" key="1">
    <citation type="journal article" date="2014" name="Int. J. Syst. Evol. Microbiol.">
        <title>Complete genome sequence of Corynebacterium casei LMG S-19264T (=DSM 44701T), isolated from a smear-ripened cheese.</title>
        <authorList>
            <consortium name="US DOE Joint Genome Institute (JGI-PGF)"/>
            <person name="Walter F."/>
            <person name="Albersmeier A."/>
            <person name="Kalinowski J."/>
            <person name="Ruckert C."/>
        </authorList>
    </citation>
    <scope>NUCLEOTIDE SEQUENCE</scope>
    <source>
        <strain evidence="3">CGMCC 4.7308</strain>
    </source>
</reference>
<dbReference type="AlphaFoldDB" id="A0A917WBW9"/>
<gene>
    <name evidence="3" type="ORF">GCM10011594_10670</name>
</gene>
<dbReference type="InterPro" id="IPR034660">
    <property type="entry name" value="DinB/YfiT-like"/>
</dbReference>
<protein>
    <recommendedName>
        <fullName evidence="2">Mycothiol-dependent maleylpyruvate isomerase metal-binding domain-containing protein</fullName>
    </recommendedName>
</protein>
<organism evidence="3 4">
    <name type="scientific">Nakamurella endophytica</name>
    <dbReference type="NCBI Taxonomy" id="1748367"/>
    <lineage>
        <taxon>Bacteria</taxon>
        <taxon>Bacillati</taxon>
        <taxon>Actinomycetota</taxon>
        <taxon>Actinomycetes</taxon>
        <taxon>Nakamurellales</taxon>
        <taxon>Nakamurellaceae</taxon>
        <taxon>Nakamurella</taxon>
    </lineage>
</organism>
<evidence type="ECO:0000313" key="4">
    <source>
        <dbReference type="Proteomes" id="UP000655208"/>
    </source>
</evidence>
<evidence type="ECO:0000313" key="3">
    <source>
        <dbReference type="EMBL" id="GGL92733.1"/>
    </source>
</evidence>
<dbReference type="EMBL" id="BMNA01000002">
    <property type="protein sequence ID" value="GGL92733.1"/>
    <property type="molecule type" value="Genomic_DNA"/>
</dbReference>
<dbReference type="GO" id="GO:0046872">
    <property type="term" value="F:metal ion binding"/>
    <property type="evidence" value="ECO:0007669"/>
    <property type="project" value="InterPro"/>
</dbReference>
<sequence length="195" mass="20456">MDPTTTTALLDPVLSDLAVVVDGIPPSADRRPTPCTDLDVAALRHHVLSWLTVFADGYADPDGRAPVGQEPADDRTGATVQDAARRLHDAVSGGAADRPLYLGESGMPGDMALSMILWEYLVHGWDLAVATGQPWTPADDACVAALDFAPGMLTPDYQGPGKTFGPRVPVPDDAPPLDRLLGLSGRDPGWRPAGG</sequence>
<dbReference type="InterPro" id="IPR017520">
    <property type="entry name" value="CHP03086"/>
</dbReference>
<feature type="region of interest" description="Disordered" evidence="1">
    <location>
        <begin position="158"/>
        <end position="195"/>
    </location>
</feature>
<comment type="caution">
    <text evidence="3">The sequence shown here is derived from an EMBL/GenBank/DDBJ whole genome shotgun (WGS) entry which is preliminary data.</text>
</comment>
<feature type="domain" description="Mycothiol-dependent maleylpyruvate isomerase metal-binding" evidence="2">
    <location>
        <begin position="15"/>
        <end position="128"/>
    </location>
</feature>
<dbReference type="Proteomes" id="UP000655208">
    <property type="component" value="Unassembled WGS sequence"/>
</dbReference>